<dbReference type="SUPFAM" id="SSF52540">
    <property type="entry name" value="P-loop containing nucleoside triphosphate hydrolases"/>
    <property type="match status" value="1"/>
</dbReference>
<dbReference type="CDD" id="cd03257">
    <property type="entry name" value="ABC_NikE_OppD_transporters"/>
    <property type="match status" value="1"/>
</dbReference>
<dbReference type="PROSITE" id="PS50893">
    <property type="entry name" value="ABC_TRANSPORTER_2"/>
    <property type="match status" value="1"/>
</dbReference>
<dbReference type="SMART" id="SM00382">
    <property type="entry name" value="AAA"/>
    <property type="match status" value="1"/>
</dbReference>
<reference evidence="9 10" key="1">
    <citation type="journal article" date="2012" name="J. Bacteriol.">
        <title>Genome Sequence of Radiation-Resistant Modestobacter marinus Strain BC501, a Representative Actinobacterium That Thrives on Calcareous Stone Surfaces.</title>
        <authorList>
            <person name="Normand P."/>
            <person name="Gury J."/>
            <person name="Pujic P."/>
            <person name="Chouaia B."/>
            <person name="Crotti E."/>
            <person name="Brusetti L."/>
            <person name="Daffonchio D."/>
            <person name="Vacherie B."/>
            <person name="Barbe V."/>
            <person name="Medigue C."/>
            <person name="Calteau A."/>
            <person name="Ghodhbane-Gtari F."/>
            <person name="Essoussi I."/>
            <person name="Nouioui I."/>
            <person name="Abbassi-Ghozzi I."/>
            <person name="Gtari M."/>
        </authorList>
    </citation>
    <scope>NUCLEOTIDE SEQUENCE [LARGE SCALE GENOMIC DNA]</scope>
    <source>
        <strain evidence="10">BC 501</strain>
    </source>
</reference>
<evidence type="ECO:0000313" key="10">
    <source>
        <dbReference type="Proteomes" id="UP000006461"/>
    </source>
</evidence>
<dbReference type="GO" id="GO:0005524">
    <property type="term" value="F:ATP binding"/>
    <property type="evidence" value="ECO:0007669"/>
    <property type="project" value="UniProtKB-KW"/>
</dbReference>
<evidence type="ECO:0000256" key="2">
    <source>
        <dbReference type="ARBA" id="ARBA00005417"/>
    </source>
</evidence>
<dbReference type="Gene3D" id="3.40.50.300">
    <property type="entry name" value="P-loop containing nucleotide triphosphate hydrolases"/>
    <property type="match status" value="1"/>
</dbReference>
<organism evidence="9 10">
    <name type="scientific">Modestobacter italicus (strain DSM 44449 / CECT 9708 / BC 501)</name>
    <dbReference type="NCBI Taxonomy" id="2732864"/>
    <lineage>
        <taxon>Bacteria</taxon>
        <taxon>Bacillati</taxon>
        <taxon>Actinomycetota</taxon>
        <taxon>Actinomycetes</taxon>
        <taxon>Geodermatophilales</taxon>
        <taxon>Geodermatophilaceae</taxon>
        <taxon>Modestobacter</taxon>
    </lineage>
</organism>
<dbReference type="InterPro" id="IPR003593">
    <property type="entry name" value="AAA+_ATPase"/>
</dbReference>
<dbReference type="InterPro" id="IPR027417">
    <property type="entry name" value="P-loop_NTPase"/>
</dbReference>
<dbReference type="GO" id="GO:0016887">
    <property type="term" value="F:ATP hydrolysis activity"/>
    <property type="evidence" value="ECO:0007669"/>
    <property type="project" value="InterPro"/>
</dbReference>
<dbReference type="PATRIC" id="fig|477641.3.peg.3769"/>
<evidence type="ECO:0000256" key="3">
    <source>
        <dbReference type="ARBA" id="ARBA00022448"/>
    </source>
</evidence>
<comment type="similarity">
    <text evidence="2">Belongs to the ABC transporter superfamily.</text>
</comment>
<dbReference type="FunFam" id="3.40.50.300:FF:000016">
    <property type="entry name" value="Oligopeptide ABC transporter ATP-binding component"/>
    <property type="match status" value="1"/>
</dbReference>
<comment type="subcellular location">
    <subcellularLocation>
        <location evidence="1">Cell membrane</location>
        <topology evidence="1">Peripheral membrane protein</topology>
    </subcellularLocation>
</comment>
<dbReference type="GO" id="GO:0015833">
    <property type="term" value="P:peptide transport"/>
    <property type="evidence" value="ECO:0007669"/>
    <property type="project" value="InterPro"/>
</dbReference>
<keyword evidence="10" id="KW-1185">Reference proteome</keyword>
<feature type="domain" description="ABC transporter" evidence="8">
    <location>
        <begin position="27"/>
        <end position="278"/>
    </location>
</feature>
<accession>I4F1B3</accession>
<name>I4F1B3_MODI5</name>
<keyword evidence="3" id="KW-0813">Transport</keyword>
<keyword evidence="4" id="KW-1003">Cell membrane</keyword>
<evidence type="ECO:0000256" key="5">
    <source>
        <dbReference type="ARBA" id="ARBA00022741"/>
    </source>
</evidence>
<evidence type="ECO:0000313" key="9">
    <source>
        <dbReference type="EMBL" id="CCH89426.1"/>
    </source>
</evidence>
<dbReference type="OMA" id="GPEIAMI"/>
<keyword evidence="5" id="KW-0547">Nucleotide-binding</keyword>
<keyword evidence="6 9" id="KW-0067">ATP-binding</keyword>
<evidence type="ECO:0000256" key="1">
    <source>
        <dbReference type="ARBA" id="ARBA00004202"/>
    </source>
</evidence>
<dbReference type="Proteomes" id="UP000006461">
    <property type="component" value="Chromosome"/>
</dbReference>
<dbReference type="EMBL" id="FO203431">
    <property type="protein sequence ID" value="CCH89426.1"/>
    <property type="molecule type" value="Genomic_DNA"/>
</dbReference>
<evidence type="ECO:0000256" key="6">
    <source>
        <dbReference type="ARBA" id="ARBA00022840"/>
    </source>
</evidence>
<evidence type="ECO:0000256" key="7">
    <source>
        <dbReference type="ARBA" id="ARBA00023136"/>
    </source>
</evidence>
<dbReference type="eggNOG" id="COG0444">
    <property type="taxonomic scope" value="Bacteria"/>
</dbReference>
<evidence type="ECO:0000259" key="8">
    <source>
        <dbReference type="PROSITE" id="PS50893"/>
    </source>
</evidence>
<proteinExistence type="inferred from homology"/>
<dbReference type="PANTHER" id="PTHR43297:SF2">
    <property type="entry name" value="DIPEPTIDE TRANSPORT ATP-BINDING PROTEIN DPPD"/>
    <property type="match status" value="1"/>
</dbReference>
<dbReference type="HOGENOM" id="CLU_000604_1_23_11"/>
<dbReference type="STRING" id="477641.MODMU_4024"/>
<dbReference type="InterPro" id="IPR050388">
    <property type="entry name" value="ABC_Ni/Peptide_Import"/>
</dbReference>
<dbReference type="GO" id="GO:0005886">
    <property type="term" value="C:plasma membrane"/>
    <property type="evidence" value="ECO:0007669"/>
    <property type="project" value="UniProtKB-SubCell"/>
</dbReference>
<dbReference type="OrthoDB" id="3677453at2"/>
<gene>
    <name evidence="9" type="ordered locus">MODMU_4024</name>
</gene>
<sequence>MTVSGATAQTVARRGAHAPIQPGVPLLRVEDLSIGVRPSRDRTVSIVEGVSFDVDPGQRMGIVGESGSGKSLTLRAIAGLLPKPVEVLSGRVEYNGVDLLAMPAKKRRMLMGPEIAMIFQEPMTALNPVVRVGDQIAEGPRRHLGLSAKEAGELAVQMMARTGIPDPVRRARAYPHELSGGLRQRIMIAMAVSCGPRLLLCDEPTTALDVTVQLQVLRLLEKLCDDTGTSLVFVTHDLAVVNQTCSELAVMYAGHIVESGRVKDTFRQPRHPYTRGLLESAPDFDRPDRLLIPIPGFPPNVSDRPEGCPFAPRCGYVRPHCTEAMPPLAEVVPGRMAACFESDRLDDEVLA</sequence>
<dbReference type="NCBIfam" id="TIGR01727">
    <property type="entry name" value="oligo_HPY"/>
    <property type="match status" value="1"/>
</dbReference>
<dbReference type="PANTHER" id="PTHR43297">
    <property type="entry name" value="OLIGOPEPTIDE TRANSPORT ATP-BINDING PROTEIN APPD"/>
    <property type="match status" value="1"/>
</dbReference>
<evidence type="ECO:0000256" key="4">
    <source>
        <dbReference type="ARBA" id="ARBA00022475"/>
    </source>
</evidence>
<dbReference type="KEGG" id="mmar:MODMU_4024"/>
<dbReference type="InterPro" id="IPR003439">
    <property type="entry name" value="ABC_transporter-like_ATP-bd"/>
</dbReference>
<dbReference type="InterPro" id="IPR013563">
    <property type="entry name" value="Oligopep_ABC_C"/>
</dbReference>
<protein>
    <submittedName>
        <fullName evidence="9">ABC transporter ATP-binding protein, putative oligo/dipeptide transport protein</fullName>
    </submittedName>
</protein>
<dbReference type="Pfam" id="PF00005">
    <property type="entry name" value="ABC_tran"/>
    <property type="match status" value="1"/>
</dbReference>
<keyword evidence="7" id="KW-0472">Membrane</keyword>
<dbReference type="AlphaFoldDB" id="I4F1B3"/>
<dbReference type="Pfam" id="PF08352">
    <property type="entry name" value="oligo_HPY"/>
    <property type="match status" value="1"/>
</dbReference>